<feature type="non-terminal residue" evidence="1">
    <location>
        <position position="1"/>
    </location>
</feature>
<accession>A0A8B6HAB1</accession>
<dbReference type="AlphaFoldDB" id="A0A8B6HAB1"/>
<reference evidence="1" key="1">
    <citation type="submission" date="2018-11" db="EMBL/GenBank/DDBJ databases">
        <authorList>
            <person name="Alioto T."/>
            <person name="Alioto T."/>
        </authorList>
    </citation>
    <scope>NUCLEOTIDE SEQUENCE</scope>
</reference>
<organism evidence="1 2">
    <name type="scientific">Mytilus galloprovincialis</name>
    <name type="common">Mediterranean mussel</name>
    <dbReference type="NCBI Taxonomy" id="29158"/>
    <lineage>
        <taxon>Eukaryota</taxon>
        <taxon>Metazoa</taxon>
        <taxon>Spiralia</taxon>
        <taxon>Lophotrochozoa</taxon>
        <taxon>Mollusca</taxon>
        <taxon>Bivalvia</taxon>
        <taxon>Autobranchia</taxon>
        <taxon>Pteriomorphia</taxon>
        <taxon>Mytilida</taxon>
        <taxon>Mytiloidea</taxon>
        <taxon>Mytilidae</taxon>
        <taxon>Mytilinae</taxon>
        <taxon>Mytilus</taxon>
    </lineage>
</organism>
<sequence length="149" mass="17296">ETKLPCHVLGQRVLFHSGSTNTACIHYKTCSETIKELIEKGFNEFERAETLVDGKAEDEIDYFKTMAERDDNKFDLLQEYETDIIKPWRVKQSHSEKNNIQQDQQSEEFLLPSEIPFGLDALVCNCLIGVCIEEERRGKRNDVRIILET</sequence>
<dbReference type="EMBL" id="UYJE01009721">
    <property type="protein sequence ID" value="VDI76111.1"/>
    <property type="molecule type" value="Genomic_DNA"/>
</dbReference>
<proteinExistence type="predicted"/>
<protein>
    <submittedName>
        <fullName evidence="1">Uncharacterized protein</fullName>
    </submittedName>
</protein>
<comment type="caution">
    <text evidence="1">The sequence shown here is derived from an EMBL/GenBank/DDBJ whole genome shotgun (WGS) entry which is preliminary data.</text>
</comment>
<keyword evidence="2" id="KW-1185">Reference proteome</keyword>
<name>A0A8B6HAB1_MYTGA</name>
<evidence type="ECO:0000313" key="1">
    <source>
        <dbReference type="EMBL" id="VDI76111.1"/>
    </source>
</evidence>
<dbReference type="Proteomes" id="UP000596742">
    <property type="component" value="Unassembled WGS sequence"/>
</dbReference>
<gene>
    <name evidence="1" type="ORF">MGAL_10B056068</name>
</gene>
<evidence type="ECO:0000313" key="2">
    <source>
        <dbReference type="Proteomes" id="UP000596742"/>
    </source>
</evidence>